<evidence type="ECO:0000256" key="7">
    <source>
        <dbReference type="SAM" id="SignalP"/>
    </source>
</evidence>
<dbReference type="PROSITE" id="PS00262">
    <property type="entry name" value="INSULIN"/>
    <property type="match status" value="1"/>
</dbReference>
<evidence type="ECO:0000256" key="1">
    <source>
        <dbReference type="ARBA" id="ARBA00009034"/>
    </source>
</evidence>
<keyword evidence="6" id="KW-0964">Secreted</keyword>
<dbReference type="Proteomes" id="UP001431783">
    <property type="component" value="Unassembled WGS sequence"/>
</dbReference>
<dbReference type="PANTHER" id="PTHR13647:SF4">
    <property type="entry name" value="INSULIN-LIKE PEPTIDE 1-RELATED"/>
    <property type="match status" value="1"/>
</dbReference>
<evidence type="ECO:0000256" key="5">
    <source>
        <dbReference type="ARBA" id="ARBA00023157"/>
    </source>
</evidence>
<dbReference type="SUPFAM" id="SSF56994">
    <property type="entry name" value="Insulin-like"/>
    <property type="match status" value="1"/>
</dbReference>
<comment type="similarity">
    <text evidence="1 6">Belongs to the insulin family.</text>
</comment>
<dbReference type="PANTHER" id="PTHR13647">
    <property type="entry name" value="INSULIN-LIKE PEPTIDE 2-RELATED"/>
    <property type="match status" value="1"/>
</dbReference>
<dbReference type="Gene3D" id="1.10.100.10">
    <property type="entry name" value="Insulin-like"/>
    <property type="match status" value="1"/>
</dbReference>
<reference evidence="9 10" key="1">
    <citation type="submission" date="2023-03" db="EMBL/GenBank/DDBJ databases">
        <title>Genome insight into feeding habits of ladybird beetles.</title>
        <authorList>
            <person name="Li H.-S."/>
            <person name="Huang Y.-H."/>
            <person name="Pang H."/>
        </authorList>
    </citation>
    <scope>NUCLEOTIDE SEQUENCE [LARGE SCALE GENOMIC DNA]</scope>
    <source>
        <strain evidence="9">SYSU_2023b</strain>
        <tissue evidence="9">Whole body</tissue>
    </source>
</reference>
<evidence type="ECO:0000256" key="3">
    <source>
        <dbReference type="ARBA" id="ARBA00022685"/>
    </source>
</evidence>
<name>A0AAW1TS88_9CUCU</name>
<dbReference type="GO" id="GO:0005576">
    <property type="term" value="C:extracellular region"/>
    <property type="evidence" value="ECO:0007669"/>
    <property type="project" value="UniProtKB-SubCell"/>
</dbReference>
<evidence type="ECO:0000256" key="2">
    <source>
        <dbReference type="ARBA" id="ARBA00011207"/>
    </source>
</evidence>
<dbReference type="PRINTS" id="PR00276">
    <property type="entry name" value="INSULINFAMLY"/>
</dbReference>
<dbReference type="Pfam" id="PF00049">
    <property type="entry name" value="Insulin"/>
    <property type="match status" value="1"/>
</dbReference>
<dbReference type="GO" id="GO:0005179">
    <property type="term" value="F:hormone activity"/>
    <property type="evidence" value="ECO:0007669"/>
    <property type="project" value="InterPro"/>
</dbReference>
<feature type="domain" description="Insulin-like" evidence="8">
    <location>
        <begin position="23"/>
        <end position="109"/>
    </location>
</feature>
<accession>A0AAW1TS88</accession>
<dbReference type="InterPro" id="IPR036438">
    <property type="entry name" value="Insulin-like_sf"/>
</dbReference>
<dbReference type="EMBL" id="JARQZJ010000004">
    <property type="protein sequence ID" value="KAK9870932.1"/>
    <property type="molecule type" value="Genomic_DNA"/>
</dbReference>
<keyword evidence="4 7" id="KW-0732">Signal</keyword>
<dbReference type="InterPro" id="IPR016179">
    <property type="entry name" value="Insulin-like"/>
</dbReference>
<dbReference type="SMART" id="SM00078">
    <property type="entry name" value="IlGF"/>
    <property type="match status" value="1"/>
</dbReference>
<evidence type="ECO:0000256" key="4">
    <source>
        <dbReference type="ARBA" id="ARBA00022729"/>
    </source>
</evidence>
<comment type="caution">
    <text evidence="9">The sequence shown here is derived from an EMBL/GenBank/DDBJ whole genome shotgun (WGS) entry which is preliminary data.</text>
</comment>
<evidence type="ECO:0000259" key="8">
    <source>
        <dbReference type="SMART" id="SM00078"/>
    </source>
</evidence>
<keyword evidence="5" id="KW-1015">Disulfide bond</keyword>
<evidence type="ECO:0000313" key="10">
    <source>
        <dbReference type="Proteomes" id="UP001431783"/>
    </source>
</evidence>
<dbReference type="InterPro" id="IPR022353">
    <property type="entry name" value="Insulin_CS"/>
</dbReference>
<keyword evidence="3" id="KW-0165">Cleavage on pair of basic residues</keyword>
<feature type="chain" id="PRO_5044024985" description="Insulin-like domain-containing protein" evidence="7">
    <location>
        <begin position="22"/>
        <end position="109"/>
    </location>
</feature>
<evidence type="ECO:0000256" key="6">
    <source>
        <dbReference type="RuleBase" id="RU000406"/>
    </source>
</evidence>
<sequence>MGRRLLALFYLYILALQYSSAREKYCGTYLVDTMRSVCRELRRTQSIGKRSVNINQRELELDQFFISDSSEDNNPQDSVYSQAFQRKRKGIVEECCFQSCKRETLMAYC</sequence>
<protein>
    <recommendedName>
        <fullName evidence="8">Insulin-like domain-containing protein</fullName>
    </recommendedName>
</protein>
<keyword evidence="10" id="KW-1185">Reference proteome</keyword>
<dbReference type="AlphaFoldDB" id="A0AAW1TS88"/>
<gene>
    <name evidence="9" type="ORF">WA026_009894</name>
</gene>
<evidence type="ECO:0000313" key="9">
    <source>
        <dbReference type="EMBL" id="KAK9870932.1"/>
    </source>
</evidence>
<comment type="subcellular location">
    <subcellularLocation>
        <location evidence="6">Secreted</location>
    </subcellularLocation>
</comment>
<organism evidence="9 10">
    <name type="scientific">Henosepilachna vigintioctopunctata</name>
    <dbReference type="NCBI Taxonomy" id="420089"/>
    <lineage>
        <taxon>Eukaryota</taxon>
        <taxon>Metazoa</taxon>
        <taxon>Ecdysozoa</taxon>
        <taxon>Arthropoda</taxon>
        <taxon>Hexapoda</taxon>
        <taxon>Insecta</taxon>
        <taxon>Pterygota</taxon>
        <taxon>Neoptera</taxon>
        <taxon>Endopterygota</taxon>
        <taxon>Coleoptera</taxon>
        <taxon>Polyphaga</taxon>
        <taxon>Cucujiformia</taxon>
        <taxon>Coccinelloidea</taxon>
        <taxon>Coccinellidae</taxon>
        <taxon>Epilachninae</taxon>
        <taxon>Epilachnini</taxon>
        <taxon>Henosepilachna</taxon>
    </lineage>
</organism>
<comment type="subunit">
    <text evidence="2">Heterodimer of a B chain and an A chain linked by two disulfide bonds.</text>
</comment>
<dbReference type="InterPro" id="IPR022352">
    <property type="entry name" value="Ins/IGF/rlx"/>
</dbReference>
<feature type="signal peptide" evidence="7">
    <location>
        <begin position="1"/>
        <end position="21"/>
    </location>
</feature>
<proteinExistence type="inferred from homology"/>